<name>E2A212_CAMFO</name>
<dbReference type="InParanoid" id="E2A212"/>
<sequence length="77" mass="8933">MNHMNHISMPCHNKEADPRDLVRAVNGLRYRFCGSIPKWSAQQTNRVKMLGLTMSSKRHRGRILSVDNKIVHEGHNR</sequence>
<protein>
    <submittedName>
        <fullName evidence="1">Uncharacterized protein</fullName>
    </submittedName>
</protein>
<accession>E2A212</accession>
<reference evidence="1 2" key="1">
    <citation type="journal article" date="2010" name="Science">
        <title>Genomic comparison of the ants Camponotus floridanus and Harpegnathos saltator.</title>
        <authorList>
            <person name="Bonasio R."/>
            <person name="Zhang G."/>
            <person name="Ye C."/>
            <person name="Mutti N.S."/>
            <person name="Fang X."/>
            <person name="Qin N."/>
            <person name="Donahue G."/>
            <person name="Yang P."/>
            <person name="Li Q."/>
            <person name="Li C."/>
            <person name="Zhang P."/>
            <person name="Huang Z."/>
            <person name="Berger S.L."/>
            <person name="Reinberg D."/>
            <person name="Wang J."/>
            <person name="Liebig J."/>
        </authorList>
    </citation>
    <scope>NUCLEOTIDE SEQUENCE [LARGE SCALE GENOMIC DNA]</scope>
    <source>
        <strain evidence="2">C129</strain>
    </source>
</reference>
<gene>
    <name evidence="1" type="ORF">EAG_04625</name>
</gene>
<dbReference type="AlphaFoldDB" id="E2A212"/>
<organism evidence="2">
    <name type="scientific">Camponotus floridanus</name>
    <name type="common">Florida carpenter ant</name>
    <dbReference type="NCBI Taxonomy" id="104421"/>
    <lineage>
        <taxon>Eukaryota</taxon>
        <taxon>Metazoa</taxon>
        <taxon>Ecdysozoa</taxon>
        <taxon>Arthropoda</taxon>
        <taxon>Hexapoda</taxon>
        <taxon>Insecta</taxon>
        <taxon>Pterygota</taxon>
        <taxon>Neoptera</taxon>
        <taxon>Endopterygota</taxon>
        <taxon>Hymenoptera</taxon>
        <taxon>Apocrita</taxon>
        <taxon>Aculeata</taxon>
        <taxon>Formicoidea</taxon>
        <taxon>Formicidae</taxon>
        <taxon>Formicinae</taxon>
        <taxon>Camponotus</taxon>
    </lineage>
</organism>
<keyword evidence="2" id="KW-1185">Reference proteome</keyword>
<evidence type="ECO:0000313" key="1">
    <source>
        <dbReference type="EMBL" id="EFN72525.1"/>
    </source>
</evidence>
<dbReference type="EMBL" id="GL435905">
    <property type="protein sequence ID" value="EFN72525.1"/>
    <property type="molecule type" value="Genomic_DNA"/>
</dbReference>
<dbReference type="Proteomes" id="UP000000311">
    <property type="component" value="Unassembled WGS sequence"/>
</dbReference>
<evidence type="ECO:0000313" key="2">
    <source>
        <dbReference type="Proteomes" id="UP000000311"/>
    </source>
</evidence>
<proteinExistence type="predicted"/>